<keyword evidence="2 6" id="KW-0812">Transmembrane</keyword>
<keyword evidence="4 6" id="KW-0472">Membrane</keyword>
<organism evidence="8 9">
    <name type="scientific">Ditylenchus destructor</name>
    <dbReference type="NCBI Taxonomy" id="166010"/>
    <lineage>
        <taxon>Eukaryota</taxon>
        <taxon>Metazoa</taxon>
        <taxon>Ecdysozoa</taxon>
        <taxon>Nematoda</taxon>
        <taxon>Chromadorea</taxon>
        <taxon>Rhabditida</taxon>
        <taxon>Tylenchina</taxon>
        <taxon>Tylenchomorpha</taxon>
        <taxon>Sphaerularioidea</taxon>
        <taxon>Anguinidae</taxon>
        <taxon>Anguininae</taxon>
        <taxon>Ditylenchus</taxon>
    </lineage>
</organism>
<dbReference type="PROSITE" id="PS50262">
    <property type="entry name" value="G_PROTEIN_RECEP_F1_2"/>
    <property type="match status" value="1"/>
</dbReference>
<feature type="transmembrane region" description="Helical" evidence="6">
    <location>
        <begin position="207"/>
        <end position="227"/>
    </location>
</feature>
<dbReference type="Gene3D" id="1.20.1070.10">
    <property type="entry name" value="Rhodopsin 7-helix transmembrane proteins"/>
    <property type="match status" value="1"/>
</dbReference>
<feature type="transmembrane region" description="Helical" evidence="6">
    <location>
        <begin position="263"/>
        <end position="288"/>
    </location>
</feature>
<feature type="transmembrane region" description="Helical" evidence="6">
    <location>
        <begin position="359"/>
        <end position="383"/>
    </location>
</feature>
<feature type="transmembrane region" description="Helical" evidence="6">
    <location>
        <begin position="167"/>
        <end position="186"/>
    </location>
</feature>
<evidence type="ECO:0000256" key="3">
    <source>
        <dbReference type="ARBA" id="ARBA00022989"/>
    </source>
</evidence>
<evidence type="ECO:0000256" key="1">
    <source>
        <dbReference type="ARBA" id="ARBA00004370"/>
    </source>
</evidence>
<reference evidence="8" key="1">
    <citation type="submission" date="2022-01" db="EMBL/GenBank/DDBJ databases">
        <title>Genome Sequence Resource for Two Populations of Ditylenchus destructor, the Migratory Endoparasitic Phytonematode.</title>
        <authorList>
            <person name="Zhang H."/>
            <person name="Lin R."/>
            <person name="Xie B."/>
        </authorList>
    </citation>
    <scope>NUCLEOTIDE SEQUENCE</scope>
    <source>
        <strain evidence="8">BazhouSP</strain>
    </source>
</reference>
<dbReference type="GO" id="GO:0016020">
    <property type="term" value="C:membrane"/>
    <property type="evidence" value="ECO:0007669"/>
    <property type="project" value="UniProtKB-SubCell"/>
</dbReference>
<dbReference type="CDD" id="cd14978">
    <property type="entry name" value="7tmA_FMRFamide_R-like"/>
    <property type="match status" value="1"/>
</dbReference>
<dbReference type="SUPFAM" id="SSF81321">
    <property type="entry name" value="Family A G protein-coupled receptor-like"/>
    <property type="match status" value="1"/>
</dbReference>
<feature type="transmembrane region" description="Helical" evidence="6">
    <location>
        <begin position="88"/>
        <end position="110"/>
    </location>
</feature>
<dbReference type="PANTHER" id="PTHR46641">
    <property type="entry name" value="FMRFAMIDE RECEPTOR-RELATED"/>
    <property type="match status" value="1"/>
</dbReference>
<proteinExistence type="predicted"/>
<keyword evidence="9" id="KW-1185">Reference proteome</keyword>
<feature type="transmembrane region" description="Helical" evidence="6">
    <location>
        <begin position="122"/>
        <end position="147"/>
    </location>
</feature>
<dbReference type="InterPro" id="IPR000276">
    <property type="entry name" value="GPCR_Rhodpsn"/>
</dbReference>
<gene>
    <name evidence="8" type="ORF">DdX_05251</name>
</gene>
<evidence type="ECO:0000313" key="9">
    <source>
        <dbReference type="Proteomes" id="UP001201812"/>
    </source>
</evidence>
<keyword evidence="3 6" id="KW-1133">Transmembrane helix</keyword>
<evidence type="ECO:0000256" key="2">
    <source>
        <dbReference type="ARBA" id="ARBA00022692"/>
    </source>
</evidence>
<evidence type="ECO:0000259" key="7">
    <source>
        <dbReference type="PROSITE" id="PS50262"/>
    </source>
</evidence>
<accession>A0AAD4R7H6</accession>
<dbReference type="GO" id="GO:0004930">
    <property type="term" value="F:G protein-coupled receptor activity"/>
    <property type="evidence" value="ECO:0007669"/>
    <property type="project" value="InterPro"/>
</dbReference>
<dbReference type="EMBL" id="JAKKPZ010000005">
    <property type="protein sequence ID" value="KAI1720999.1"/>
    <property type="molecule type" value="Genomic_DNA"/>
</dbReference>
<evidence type="ECO:0000256" key="5">
    <source>
        <dbReference type="SAM" id="MobiDB-lite"/>
    </source>
</evidence>
<dbReference type="PRINTS" id="PR00237">
    <property type="entry name" value="GPCRRHODOPSN"/>
</dbReference>
<sequence>MQQASSALLIEPSTSNFYTTLLTTSLSEVLTTPPSIPSHFGPLDMWLSSPSPSTSSNNSTPVAETSNHGSLDVCPEDVYTEDQVAYRVYANMPISLFGIFANILNVVLFCDGEMRTQLVNHFLLALSVSDLFLLICNFFFLVLPVMVVETESFFWNDIFPIIIRYSYPLALTTQTSGVYLTVLVSVHRFLGVCYPFKAKRWVTRRPVQYAIIGSVVFSVLVNVPTWLELSVVPCFSERFNRVSRKITLAPFHEMTYILVKKTLVYTFVMFVVPFTALILVNLKIVMALRESTNLRTMHTYSTKMDFNNDGALKQFRLLKNTKYSEIFHTFSKLSNASIFRPTSEIFKPKFTNSTRDRSVTLMLLAIVALFLGCNGLAFCNSIIESIMLIRTPDPNADPELEQRLVKLFECSVEISNVLITLNSSTSTLVYVIFSSKYRMIIKALLRLEKRPERPNRVAITTAMAAHRAVELSLIPEEADRRRRETIFETQPFDTNLIMNINRRGKLFRSQTTLNQSMTNSESNLRLMDNEDNAVSSEEKSNGEYTTFEIVTP</sequence>
<dbReference type="Proteomes" id="UP001201812">
    <property type="component" value="Unassembled WGS sequence"/>
</dbReference>
<comment type="subcellular location">
    <subcellularLocation>
        <location evidence="1">Membrane</location>
    </subcellularLocation>
</comment>
<feature type="region of interest" description="Disordered" evidence="5">
    <location>
        <begin position="531"/>
        <end position="552"/>
    </location>
</feature>
<dbReference type="InterPro" id="IPR052954">
    <property type="entry name" value="GPCR-Ligand_Int"/>
</dbReference>
<evidence type="ECO:0000313" key="8">
    <source>
        <dbReference type="EMBL" id="KAI1720999.1"/>
    </source>
</evidence>
<dbReference type="Pfam" id="PF00001">
    <property type="entry name" value="7tm_1"/>
    <property type="match status" value="1"/>
</dbReference>
<evidence type="ECO:0000256" key="4">
    <source>
        <dbReference type="ARBA" id="ARBA00023136"/>
    </source>
</evidence>
<dbReference type="InterPro" id="IPR017452">
    <property type="entry name" value="GPCR_Rhodpsn_7TM"/>
</dbReference>
<comment type="caution">
    <text evidence="8">The sequence shown here is derived from an EMBL/GenBank/DDBJ whole genome shotgun (WGS) entry which is preliminary data.</text>
</comment>
<dbReference type="PANTHER" id="PTHR46641:SF7">
    <property type="entry name" value="G-PROTEIN COUPLED RECEPTORS FAMILY 1 PROFILE DOMAIN-CONTAINING PROTEIN"/>
    <property type="match status" value="1"/>
</dbReference>
<protein>
    <submittedName>
        <fullName evidence="8">Serpentine type 7TM GPCR chemoreceptor srw domain-containing protein</fullName>
    </submittedName>
</protein>
<evidence type="ECO:0000256" key="6">
    <source>
        <dbReference type="SAM" id="Phobius"/>
    </source>
</evidence>
<name>A0AAD4R7H6_9BILA</name>
<feature type="domain" description="G-protein coupled receptors family 1 profile" evidence="7">
    <location>
        <begin position="101"/>
        <end position="430"/>
    </location>
</feature>
<dbReference type="AlphaFoldDB" id="A0AAD4R7H6"/>